<evidence type="ECO:0000256" key="1">
    <source>
        <dbReference type="ARBA" id="ARBA00005801"/>
    </source>
</evidence>
<feature type="transmembrane region" description="Helical" evidence="3">
    <location>
        <begin position="236"/>
        <end position="256"/>
    </location>
</feature>
<feature type="transmembrane region" description="Helical" evidence="3">
    <location>
        <begin position="199"/>
        <end position="224"/>
    </location>
</feature>
<dbReference type="InterPro" id="IPR050882">
    <property type="entry name" value="Prepilin_peptidase/N-MTase"/>
</dbReference>
<comment type="similarity">
    <text evidence="1 2">Belongs to the peptidase A24 family.</text>
</comment>
<reference evidence="5 6" key="1">
    <citation type="submission" date="2024-03" db="EMBL/GenBank/DDBJ databases">
        <title>Complete Genome Sequence and Annotation of Ignatzschineria larvae DSM 13226.</title>
        <authorList>
            <person name="Cantrell E."/>
            <person name="Burcham Z.M."/>
        </authorList>
    </citation>
    <scope>NUCLEOTIDE SEQUENCE [LARGE SCALE GENOMIC DNA]</scope>
    <source>
        <strain evidence="5 6">DSM 13226</strain>
    </source>
</reference>
<dbReference type="Pfam" id="PF01478">
    <property type="entry name" value="Peptidase_A24"/>
    <property type="match status" value="1"/>
</dbReference>
<dbReference type="InterPro" id="IPR014032">
    <property type="entry name" value="Peptidase_A24A_bac"/>
</dbReference>
<dbReference type="Proteomes" id="UP001449178">
    <property type="component" value="Chromosome"/>
</dbReference>
<dbReference type="PANTHER" id="PTHR30487:SF0">
    <property type="entry name" value="PREPILIN LEADER PEPTIDASE_N-METHYLTRANSFERASE-RELATED"/>
    <property type="match status" value="1"/>
</dbReference>
<dbReference type="EC" id="3.4.23.-" evidence="5"/>
<evidence type="ECO:0000313" key="6">
    <source>
        <dbReference type="Proteomes" id="UP001449178"/>
    </source>
</evidence>
<organism evidence="5 6">
    <name type="scientific">Ignatzschineria larvae DSM 13226</name>
    <dbReference type="NCBI Taxonomy" id="1111732"/>
    <lineage>
        <taxon>Bacteria</taxon>
        <taxon>Pseudomonadati</taxon>
        <taxon>Pseudomonadota</taxon>
        <taxon>Gammaproteobacteria</taxon>
        <taxon>Cardiobacteriales</taxon>
        <taxon>Ignatzschineriaceae</taxon>
        <taxon>Ignatzschineria</taxon>
    </lineage>
</organism>
<feature type="transmembrane region" description="Helical" evidence="3">
    <location>
        <begin position="73"/>
        <end position="93"/>
    </location>
</feature>
<evidence type="ECO:0000259" key="4">
    <source>
        <dbReference type="Pfam" id="PF01478"/>
    </source>
</evidence>
<keyword evidence="6" id="KW-1185">Reference proteome</keyword>
<sequence length="258" mass="28828">MCSIGTILWIVLLIIISLIAPIIVLGIVTFFEIKRGVMTTDLPDVDLISSNVLSIRWRNTFFYWRIKSQKATYGLLAIAILLLMLLLFISPIFTVSKLNDYNFDTVLGALSLMFYFYTLVASLILFDARYYLLPDPLNYLLLWSGVAGALLGISVISLEESIIAVIVVYLLLFGIRLSYQWAGKKDALGLGDLKLSAALAAWCGLEGIFSVLLFATLLALLYIALKQIRQRVRVRVIPFGPFLGISGIIHYLILFLHG</sequence>
<gene>
    <name evidence="5" type="ORF">WMO13_03175</name>
</gene>
<protein>
    <submittedName>
        <fullName evidence="5">A24 family peptidase</fullName>
        <ecNumber evidence="5">3.4.23.-</ecNumber>
    </submittedName>
</protein>
<keyword evidence="3" id="KW-0812">Transmembrane</keyword>
<feature type="domain" description="Prepilin type IV endopeptidase peptidase" evidence="4">
    <location>
        <begin position="115"/>
        <end position="223"/>
    </location>
</feature>
<feature type="transmembrane region" description="Helical" evidence="3">
    <location>
        <begin position="137"/>
        <end position="156"/>
    </location>
</feature>
<feature type="transmembrane region" description="Helical" evidence="3">
    <location>
        <begin position="6"/>
        <end position="31"/>
    </location>
</feature>
<accession>A0ABZ3C1Y4</accession>
<feature type="transmembrane region" description="Helical" evidence="3">
    <location>
        <begin position="105"/>
        <end position="125"/>
    </location>
</feature>
<evidence type="ECO:0000313" key="5">
    <source>
        <dbReference type="EMBL" id="WZW88399.1"/>
    </source>
</evidence>
<dbReference type="Gene3D" id="1.20.120.1220">
    <property type="match status" value="1"/>
</dbReference>
<dbReference type="RefSeq" id="WP_026878284.1">
    <property type="nucleotide sequence ID" value="NZ_AZOD01000005.1"/>
</dbReference>
<feature type="transmembrane region" description="Helical" evidence="3">
    <location>
        <begin position="162"/>
        <end position="179"/>
    </location>
</feature>
<dbReference type="InterPro" id="IPR000045">
    <property type="entry name" value="Prepilin_IV_endopep_pep"/>
</dbReference>
<evidence type="ECO:0000256" key="2">
    <source>
        <dbReference type="RuleBase" id="RU003793"/>
    </source>
</evidence>
<proteinExistence type="inferred from homology"/>
<dbReference type="GO" id="GO:0016787">
    <property type="term" value="F:hydrolase activity"/>
    <property type="evidence" value="ECO:0007669"/>
    <property type="project" value="UniProtKB-KW"/>
</dbReference>
<dbReference type="PANTHER" id="PTHR30487">
    <property type="entry name" value="TYPE 4 PREPILIN-LIKE PROTEINS LEADER PEPTIDE-PROCESSING ENZYME"/>
    <property type="match status" value="1"/>
</dbReference>
<name>A0ABZ3C1Y4_9GAMM</name>
<dbReference type="EMBL" id="CP150637">
    <property type="protein sequence ID" value="WZW88399.1"/>
    <property type="molecule type" value="Genomic_DNA"/>
</dbReference>
<keyword evidence="3" id="KW-1133">Transmembrane helix</keyword>
<keyword evidence="5" id="KW-0378">Hydrolase</keyword>
<evidence type="ECO:0000256" key="3">
    <source>
        <dbReference type="SAM" id="Phobius"/>
    </source>
</evidence>
<dbReference type="PRINTS" id="PR00864">
    <property type="entry name" value="PREPILNPTASE"/>
</dbReference>
<keyword evidence="3" id="KW-0472">Membrane</keyword>